<protein>
    <submittedName>
        <fullName evidence="1">Uncharacterized protein</fullName>
    </submittedName>
</protein>
<dbReference type="RefSeq" id="WP_005872584.1">
    <property type="nucleotide sequence ID" value="NZ_AKFS01000299.1"/>
</dbReference>
<evidence type="ECO:0000313" key="2">
    <source>
        <dbReference type="Proteomes" id="UP000004578"/>
    </source>
</evidence>
<name>J0MNJ8_9ACTO</name>
<comment type="caution">
    <text evidence="1">The sequence shown here is derived from an EMBL/GenBank/DDBJ whole genome shotgun (WGS) entry which is preliminary data.</text>
</comment>
<sequence>MIRTRQCTNELARALADALGDAAVVVTSAEEATGHVLAGATTVVLAPPKITSDTGAAYALEWQVPIVGAPVADPDAAWDALDRALSAIDPLVEWERAEPITWTGAQTAAAPAYLLTITRTVPKGDPQ</sequence>
<reference evidence="1 2" key="1">
    <citation type="submission" date="2012-05" db="EMBL/GenBank/DDBJ databases">
        <authorList>
            <person name="Harkins D.M."/>
            <person name="Madupu R."/>
            <person name="Durkin A.S."/>
            <person name="Torralba M."/>
            <person name="Methe B."/>
            <person name="Sutton G.G."/>
            <person name="Nelson K.E."/>
        </authorList>
    </citation>
    <scope>NUCLEOTIDE SEQUENCE [LARGE SCALE GENOMIC DNA]</scope>
    <source>
        <strain evidence="1 2">F0490</strain>
    </source>
</reference>
<gene>
    <name evidence="1" type="ORF">HMPREF1317_0293</name>
</gene>
<organism evidence="1 2">
    <name type="scientific">Schaalia georgiae F0490</name>
    <dbReference type="NCBI Taxonomy" id="1125717"/>
    <lineage>
        <taxon>Bacteria</taxon>
        <taxon>Bacillati</taxon>
        <taxon>Actinomycetota</taxon>
        <taxon>Actinomycetes</taxon>
        <taxon>Actinomycetales</taxon>
        <taxon>Actinomycetaceae</taxon>
        <taxon>Schaalia</taxon>
    </lineage>
</organism>
<accession>J0MNJ8</accession>
<dbReference type="AlphaFoldDB" id="J0MNJ8"/>
<dbReference type="Proteomes" id="UP000004578">
    <property type="component" value="Unassembled WGS sequence"/>
</dbReference>
<dbReference type="PATRIC" id="fig|1125717.3.peg.1891"/>
<keyword evidence="2" id="KW-1185">Reference proteome</keyword>
<proteinExistence type="predicted"/>
<dbReference type="EMBL" id="AKFS01000299">
    <property type="protein sequence ID" value="EJF35804.1"/>
    <property type="molecule type" value="Genomic_DNA"/>
</dbReference>
<evidence type="ECO:0000313" key="1">
    <source>
        <dbReference type="EMBL" id="EJF35804.1"/>
    </source>
</evidence>